<sequence length="165" mass="18712">MTASQVTIQPMSVYDISAIEELEKRCFSAPWPGEVYRHELTSNRYGSYWVMRCASKSGEETPPILAYGGYWLIGQEAHIVTLATHPDYRRQGLGRRLLQSMIDKAIEAGAREITLEVRASNHAAQALYRSMGFVVVGVRKHYYHDNGEDAILMTLFTLMKDLPNE</sequence>
<keyword evidence="2" id="KW-0963">Cytoplasm</keyword>
<dbReference type="InterPro" id="IPR000182">
    <property type="entry name" value="GNAT_dom"/>
</dbReference>
<dbReference type="Pfam" id="PF00583">
    <property type="entry name" value="Acetyltransf_1"/>
    <property type="match status" value="1"/>
</dbReference>
<dbReference type="CDD" id="cd04301">
    <property type="entry name" value="NAT_SF"/>
    <property type="match status" value="1"/>
</dbReference>
<evidence type="ECO:0000256" key="4">
    <source>
        <dbReference type="ARBA" id="ARBA00023315"/>
    </source>
</evidence>
<protein>
    <submittedName>
        <fullName evidence="6">Ribosomal-protein-alanine N-acetyltransferase</fullName>
    </submittedName>
</protein>
<gene>
    <name evidence="6" type="primary">rimI</name>
    <name evidence="6" type="ORF">ENQ20_12510</name>
</gene>
<dbReference type="EMBL" id="DSMG01000122">
    <property type="protein sequence ID" value="HDX32289.1"/>
    <property type="molecule type" value="Genomic_DNA"/>
</dbReference>
<dbReference type="GO" id="GO:0008080">
    <property type="term" value="F:N-acetyltransferase activity"/>
    <property type="evidence" value="ECO:0007669"/>
    <property type="project" value="InterPro"/>
</dbReference>
<evidence type="ECO:0000259" key="5">
    <source>
        <dbReference type="PROSITE" id="PS51186"/>
    </source>
</evidence>
<dbReference type="Gene3D" id="3.40.630.30">
    <property type="match status" value="1"/>
</dbReference>
<keyword evidence="4" id="KW-0012">Acyltransferase</keyword>
<evidence type="ECO:0000256" key="1">
    <source>
        <dbReference type="ARBA" id="ARBA00005395"/>
    </source>
</evidence>
<dbReference type="InterPro" id="IPR050680">
    <property type="entry name" value="YpeA/RimI_acetyltransf"/>
</dbReference>
<dbReference type="PROSITE" id="PS51186">
    <property type="entry name" value="GNAT"/>
    <property type="match status" value="1"/>
</dbReference>
<dbReference type="SUPFAM" id="SSF55729">
    <property type="entry name" value="Acyl-CoA N-acyltransferases (Nat)"/>
    <property type="match status" value="1"/>
</dbReference>
<evidence type="ECO:0000313" key="6">
    <source>
        <dbReference type="EMBL" id="HDX32289.1"/>
    </source>
</evidence>
<dbReference type="AlphaFoldDB" id="A0A7C1K0N2"/>
<organism evidence="6">
    <name type="scientific">Caldilinea aerophila</name>
    <dbReference type="NCBI Taxonomy" id="133453"/>
    <lineage>
        <taxon>Bacteria</taxon>
        <taxon>Bacillati</taxon>
        <taxon>Chloroflexota</taxon>
        <taxon>Caldilineae</taxon>
        <taxon>Caldilineales</taxon>
        <taxon>Caldilineaceae</taxon>
        <taxon>Caldilinea</taxon>
    </lineage>
</organism>
<dbReference type="PANTHER" id="PTHR43420">
    <property type="entry name" value="ACETYLTRANSFERASE"/>
    <property type="match status" value="1"/>
</dbReference>
<evidence type="ECO:0000256" key="3">
    <source>
        <dbReference type="ARBA" id="ARBA00022679"/>
    </source>
</evidence>
<comment type="caution">
    <text evidence="6">The sequence shown here is derived from an EMBL/GenBank/DDBJ whole genome shotgun (WGS) entry which is preliminary data.</text>
</comment>
<dbReference type="NCBIfam" id="TIGR01575">
    <property type="entry name" value="rimI"/>
    <property type="match status" value="1"/>
</dbReference>
<feature type="domain" description="N-acetyltransferase" evidence="5">
    <location>
        <begin position="6"/>
        <end position="158"/>
    </location>
</feature>
<keyword evidence="3 6" id="KW-0808">Transferase</keyword>
<dbReference type="PANTHER" id="PTHR43420:SF44">
    <property type="entry name" value="ACETYLTRANSFERASE YPEA"/>
    <property type="match status" value="1"/>
</dbReference>
<accession>A0A7C1K0N2</accession>
<name>A0A7C1K0N2_9CHLR</name>
<dbReference type="InterPro" id="IPR006464">
    <property type="entry name" value="AcTrfase_RimI/Ard1"/>
</dbReference>
<dbReference type="InterPro" id="IPR016181">
    <property type="entry name" value="Acyl_CoA_acyltransferase"/>
</dbReference>
<proteinExistence type="inferred from homology"/>
<evidence type="ECO:0000256" key="2">
    <source>
        <dbReference type="ARBA" id="ARBA00022490"/>
    </source>
</evidence>
<comment type="similarity">
    <text evidence="1">Belongs to the acetyltransferase family. RimI subfamily.</text>
</comment>
<reference evidence="6" key="1">
    <citation type="journal article" date="2020" name="mSystems">
        <title>Genome- and Community-Level Interaction Insights into Carbon Utilization and Element Cycling Functions of Hydrothermarchaeota in Hydrothermal Sediment.</title>
        <authorList>
            <person name="Zhou Z."/>
            <person name="Liu Y."/>
            <person name="Xu W."/>
            <person name="Pan J."/>
            <person name="Luo Z.H."/>
            <person name="Li M."/>
        </authorList>
    </citation>
    <scope>NUCLEOTIDE SEQUENCE [LARGE SCALE GENOMIC DNA]</scope>
    <source>
        <strain evidence="6">SpSt-289</strain>
    </source>
</reference>